<feature type="region of interest" description="Disordered" evidence="2">
    <location>
        <begin position="187"/>
        <end position="231"/>
    </location>
</feature>
<evidence type="ECO:0000259" key="3">
    <source>
        <dbReference type="PROSITE" id="PS50119"/>
    </source>
</evidence>
<reference evidence="4 5" key="1">
    <citation type="submission" date="2019-12" db="EMBL/GenBank/DDBJ databases">
        <authorList>
            <person name="Alioto T."/>
            <person name="Alioto T."/>
            <person name="Gomez Garrido J."/>
        </authorList>
    </citation>
    <scope>NUCLEOTIDE SEQUENCE [LARGE SCALE GENOMIC DNA]</scope>
</reference>
<keyword evidence="1" id="KW-0863">Zinc-finger</keyword>
<keyword evidence="5" id="KW-1185">Reference proteome</keyword>
<keyword evidence="1" id="KW-0479">Metal-binding</keyword>
<evidence type="ECO:0000313" key="5">
    <source>
        <dbReference type="Proteomes" id="UP000594638"/>
    </source>
</evidence>
<feature type="compositionally biased region" description="Low complexity" evidence="2">
    <location>
        <begin position="195"/>
        <end position="211"/>
    </location>
</feature>
<dbReference type="AlphaFoldDB" id="A0A8S0UV36"/>
<dbReference type="Proteomes" id="UP000594638">
    <property type="component" value="Unassembled WGS sequence"/>
</dbReference>
<dbReference type="GO" id="GO:0008270">
    <property type="term" value="F:zinc ion binding"/>
    <property type="evidence" value="ECO:0007669"/>
    <property type="project" value="UniProtKB-KW"/>
</dbReference>
<protein>
    <submittedName>
        <fullName evidence="4">Zinc finger</fullName>
    </submittedName>
</protein>
<keyword evidence="1" id="KW-0862">Zinc</keyword>
<proteinExistence type="predicted"/>
<dbReference type="Gramene" id="OE9A054093T1">
    <property type="protein sequence ID" value="OE9A054093C1"/>
    <property type="gene ID" value="OE9A054093"/>
</dbReference>
<dbReference type="PANTHER" id="PTHR31065:SF52">
    <property type="entry name" value="B BOX-TYPE DOMAIN-CONTAINING PROTEIN"/>
    <property type="match status" value="1"/>
</dbReference>
<dbReference type="EMBL" id="CACTIH010009082">
    <property type="protein sequence ID" value="CAA3023059.1"/>
    <property type="molecule type" value="Genomic_DNA"/>
</dbReference>
<name>A0A8S0UV36_OLEEU</name>
<organism evidence="4 5">
    <name type="scientific">Olea europaea subsp. europaea</name>
    <dbReference type="NCBI Taxonomy" id="158383"/>
    <lineage>
        <taxon>Eukaryota</taxon>
        <taxon>Viridiplantae</taxon>
        <taxon>Streptophyta</taxon>
        <taxon>Embryophyta</taxon>
        <taxon>Tracheophyta</taxon>
        <taxon>Spermatophyta</taxon>
        <taxon>Magnoliopsida</taxon>
        <taxon>eudicotyledons</taxon>
        <taxon>Gunneridae</taxon>
        <taxon>Pentapetalae</taxon>
        <taxon>asterids</taxon>
        <taxon>lamiids</taxon>
        <taxon>Lamiales</taxon>
        <taxon>Oleaceae</taxon>
        <taxon>Oleeae</taxon>
        <taxon>Olea</taxon>
    </lineage>
</organism>
<evidence type="ECO:0000256" key="1">
    <source>
        <dbReference type="PROSITE-ProRule" id="PRU00024"/>
    </source>
</evidence>
<accession>A0A8S0UV36</accession>
<feature type="domain" description="B box-type" evidence="3">
    <location>
        <begin position="48"/>
        <end position="86"/>
    </location>
</feature>
<evidence type="ECO:0000313" key="4">
    <source>
        <dbReference type="EMBL" id="CAA3023059.1"/>
    </source>
</evidence>
<dbReference type="Pfam" id="PF04640">
    <property type="entry name" value="PLATZ"/>
    <property type="match status" value="1"/>
</dbReference>
<sequence length="258" mass="29665">MILFGRTIESISTLSSRAKRIELTKMVPFDTIPQWLEVLLGEKFFNSCLFHKYEKKNEENTFCLDCCICLCTHCLPSHQSHRLLQIRRYVYQDVLRVKDAEKLIDCSLVQSYTTNSAKVVFLNQRPITRHFKTSGNFCNICDRNLQEPYLFCSISCKVHYMACNLNKHHLSNHDTPLHLEDDQMTQDSVPKLPISPRTSSGSRSSEATKSKATTESVKRKRSDTLVSPNGHRLTSLCSSEMTFAMNRRKSVPHRSPLC</sequence>
<dbReference type="PROSITE" id="PS50119">
    <property type="entry name" value="ZF_BBOX"/>
    <property type="match status" value="1"/>
</dbReference>
<evidence type="ECO:0000256" key="2">
    <source>
        <dbReference type="SAM" id="MobiDB-lite"/>
    </source>
</evidence>
<dbReference type="InterPro" id="IPR006734">
    <property type="entry name" value="PLATZ"/>
</dbReference>
<dbReference type="InterPro" id="IPR000315">
    <property type="entry name" value="Znf_B-box"/>
</dbReference>
<dbReference type="PANTHER" id="PTHR31065">
    <property type="entry name" value="PLATZ TRANSCRIPTION FACTOR FAMILY PROTEIN"/>
    <property type="match status" value="1"/>
</dbReference>
<gene>
    <name evidence="4" type="ORF">OLEA9_A054093</name>
</gene>
<dbReference type="OrthoDB" id="1908108at2759"/>
<comment type="caution">
    <text evidence="4">The sequence shown here is derived from an EMBL/GenBank/DDBJ whole genome shotgun (WGS) entry which is preliminary data.</text>
</comment>